<gene>
    <name evidence="4" type="ORF">LSAA_4933</name>
</gene>
<dbReference type="InterPro" id="IPR052315">
    <property type="entry name" value="MORN4"/>
</dbReference>
<evidence type="ECO:0000256" key="3">
    <source>
        <dbReference type="ARBA" id="ARBA00023273"/>
    </source>
</evidence>
<dbReference type="OrthoDB" id="406044at2759"/>
<evidence type="ECO:0000256" key="2">
    <source>
        <dbReference type="ARBA" id="ARBA00022737"/>
    </source>
</evidence>
<protein>
    <submittedName>
        <fullName evidence="4">MORN repeat-containing protein 4 homolog</fullName>
    </submittedName>
</protein>
<reference evidence="4" key="1">
    <citation type="submission" date="2021-02" db="EMBL/GenBank/DDBJ databases">
        <authorList>
            <person name="Bekaert M."/>
        </authorList>
    </citation>
    <scope>NUCLEOTIDE SEQUENCE</scope>
    <source>
        <strain evidence="4">IoA-00</strain>
    </source>
</reference>
<dbReference type="GO" id="GO:0048678">
    <property type="term" value="P:response to axon injury"/>
    <property type="evidence" value="ECO:0007669"/>
    <property type="project" value="TreeGrafter"/>
</dbReference>
<keyword evidence="3" id="KW-0966">Cell projection</keyword>
<dbReference type="EMBL" id="HG994593">
    <property type="protein sequence ID" value="CAF2836468.1"/>
    <property type="molecule type" value="Genomic_DNA"/>
</dbReference>
<evidence type="ECO:0000256" key="1">
    <source>
        <dbReference type="ARBA" id="ARBA00004316"/>
    </source>
</evidence>
<accession>A0A7R8CIU5</accession>
<dbReference type="Proteomes" id="UP000675881">
    <property type="component" value="Chromosome 14"/>
</dbReference>
<dbReference type="SMART" id="SM00698">
    <property type="entry name" value="MORN"/>
    <property type="match status" value="4"/>
</dbReference>
<dbReference type="AlphaFoldDB" id="A0A7R8CIU5"/>
<sequence length="177" mass="19986">MEEEVQNKLSPTHKAYERVMTLKKKHGKCGKYIYNDGTLYIGDFDEQGIKSGIGHLEIGNGAIYDGQFEKGLPNGVGIMFFPDKSEYIGEFMQGWFHGHGIYTTHEGMKFEGEFRGGRIWGFGMITYKRGETGTSGYFQDSKYSREGDADENVKSARQIVAYAKRICQENGYVITAD</sequence>
<keyword evidence="5" id="KW-1185">Reference proteome</keyword>
<dbReference type="SUPFAM" id="SSF82185">
    <property type="entry name" value="Histone H3 K4-specific methyltransferase SET7/9 N-terminal domain"/>
    <property type="match status" value="1"/>
</dbReference>
<dbReference type="Gene3D" id="2.20.110.10">
    <property type="entry name" value="Histone H3 K4-specific methyltransferase SET7/9 N-terminal domain"/>
    <property type="match status" value="1"/>
</dbReference>
<dbReference type="Pfam" id="PF02493">
    <property type="entry name" value="MORN"/>
    <property type="match status" value="3"/>
</dbReference>
<proteinExistence type="predicted"/>
<dbReference type="InterPro" id="IPR003409">
    <property type="entry name" value="MORN"/>
</dbReference>
<evidence type="ECO:0000313" key="5">
    <source>
        <dbReference type="Proteomes" id="UP000675881"/>
    </source>
</evidence>
<name>A0A7R8CIU5_LEPSM</name>
<keyword evidence="2" id="KW-0677">Repeat</keyword>
<dbReference type="PANTHER" id="PTHR46614:SF1">
    <property type="entry name" value="MORN REPEAT-CONTAINING PROTEIN 4"/>
    <property type="match status" value="1"/>
</dbReference>
<evidence type="ECO:0000313" key="4">
    <source>
        <dbReference type="EMBL" id="CAF2836468.1"/>
    </source>
</evidence>
<comment type="subcellular location">
    <subcellularLocation>
        <location evidence="1">Cell projection</location>
    </subcellularLocation>
</comment>
<organism evidence="4 5">
    <name type="scientific">Lepeophtheirus salmonis</name>
    <name type="common">Salmon louse</name>
    <name type="synonym">Caligus salmonis</name>
    <dbReference type="NCBI Taxonomy" id="72036"/>
    <lineage>
        <taxon>Eukaryota</taxon>
        <taxon>Metazoa</taxon>
        <taxon>Ecdysozoa</taxon>
        <taxon>Arthropoda</taxon>
        <taxon>Crustacea</taxon>
        <taxon>Multicrustacea</taxon>
        <taxon>Hexanauplia</taxon>
        <taxon>Copepoda</taxon>
        <taxon>Siphonostomatoida</taxon>
        <taxon>Caligidae</taxon>
        <taxon>Lepeophtheirus</taxon>
    </lineage>
</organism>
<dbReference type="GO" id="GO:0042995">
    <property type="term" value="C:cell projection"/>
    <property type="evidence" value="ECO:0007669"/>
    <property type="project" value="UniProtKB-SubCell"/>
</dbReference>
<dbReference type="PANTHER" id="PTHR46614">
    <property type="entry name" value="MORN REPEAT-CONTAINING PROTEIN 4"/>
    <property type="match status" value="1"/>
</dbReference>